<evidence type="ECO:0000313" key="2">
    <source>
        <dbReference type="Proteomes" id="UP000230706"/>
    </source>
</evidence>
<dbReference type="EMBL" id="PFBF01000031">
    <property type="protein sequence ID" value="PIR86345.1"/>
    <property type="molecule type" value="Genomic_DNA"/>
</dbReference>
<sequence length="59" mass="7454">MHLSFPKMKTRRVVVEEEYLYTYTRYDVLRKPFVKIIWTDMQRTLIFGHLRIDFKWKKT</sequence>
<dbReference type="Proteomes" id="UP000230706">
    <property type="component" value="Unassembled WGS sequence"/>
</dbReference>
<protein>
    <submittedName>
        <fullName evidence="1">Uncharacterized protein</fullName>
    </submittedName>
</protein>
<reference evidence="2" key="1">
    <citation type="submission" date="2017-09" db="EMBL/GenBank/DDBJ databases">
        <title>Depth-based differentiation of microbial function through sediment-hosted aquifers and enrichment of novel symbionts in the deep terrestrial subsurface.</title>
        <authorList>
            <person name="Probst A.J."/>
            <person name="Ladd B."/>
            <person name="Jarett J.K."/>
            <person name="Geller-Mcgrath D.E."/>
            <person name="Sieber C.M.K."/>
            <person name="Emerson J.B."/>
            <person name="Anantharaman K."/>
            <person name="Thomas B.C."/>
            <person name="Malmstrom R."/>
            <person name="Stieglmeier M."/>
            <person name="Klingl A."/>
            <person name="Woyke T."/>
            <person name="Ryan C.M."/>
            <person name="Banfield J.F."/>
        </authorList>
    </citation>
    <scope>NUCLEOTIDE SEQUENCE [LARGE SCALE GENOMIC DNA]</scope>
</reference>
<proteinExistence type="predicted"/>
<gene>
    <name evidence="1" type="ORF">COU13_01415</name>
</gene>
<evidence type="ECO:0000313" key="1">
    <source>
        <dbReference type="EMBL" id="PIR86345.1"/>
    </source>
</evidence>
<name>A0A2H0UKP9_9BACT</name>
<comment type="caution">
    <text evidence="1">The sequence shown here is derived from an EMBL/GenBank/DDBJ whole genome shotgun (WGS) entry which is preliminary data.</text>
</comment>
<organism evidence="1 2">
    <name type="scientific">Candidatus Kaiserbacteria bacterium CG10_big_fil_rev_8_21_14_0_10_43_70</name>
    <dbReference type="NCBI Taxonomy" id="1974605"/>
    <lineage>
        <taxon>Bacteria</taxon>
        <taxon>Candidatus Kaiseribacteriota</taxon>
    </lineage>
</organism>
<accession>A0A2H0UKP9</accession>
<dbReference type="AlphaFoldDB" id="A0A2H0UKP9"/>